<dbReference type="GeneID" id="91085123"/>
<dbReference type="Proteomes" id="UP000094043">
    <property type="component" value="Chromosome 1"/>
</dbReference>
<dbReference type="VEuPathDB" id="FungiDB:L203_05107"/>
<feature type="compositionally biased region" description="Gly residues" evidence="1">
    <location>
        <begin position="344"/>
        <end position="356"/>
    </location>
</feature>
<gene>
    <name evidence="2" type="ORF">L203_100909</name>
</gene>
<feature type="compositionally biased region" description="Basic and acidic residues" evidence="1">
    <location>
        <begin position="77"/>
        <end position="96"/>
    </location>
</feature>
<keyword evidence="3" id="KW-1185">Reference proteome</keyword>
<feature type="region of interest" description="Disordered" evidence="1">
    <location>
        <begin position="320"/>
        <end position="432"/>
    </location>
</feature>
<accession>A0A1E3I9S7</accession>
<dbReference type="RefSeq" id="XP_066066458.1">
    <property type="nucleotide sequence ID" value="XM_066210361.1"/>
</dbReference>
<dbReference type="KEGG" id="cdep:91085123"/>
<feature type="compositionally biased region" description="Basic and acidic residues" evidence="1">
    <location>
        <begin position="362"/>
        <end position="374"/>
    </location>
</feature>
<evidence type="ECO:0000313" key="2">
    <source>
        <dbReference type="EMBL" id="WVN85758.1"/>
    </source>
</evidence>
<proteinExistence type="predicted"/>
<reference evidence="2" key="2">
    <citation type="journal article" date="2022" name="Elife">
        <title>Obligate sexual reproduction of a homothallic fungus closely related to the Cryptococcus pathogenic species complex.</title>
        <authorList>
            <person name="Passer A.R."/>
            <person name="Clancey S.A."/>
            <person name="Shea T."/>
            <person name="David-Palma M."/>
            <person name="Averette A.F."/>
            <person name="Boekhout T."/>
            <person name="Porcel B.M."/>
            <person name="Nowrousian M."/>
            <person name="Cuomo C.A."/>
            <person name="Sun S."/>
            <person name="Heitman J."/>
            <person name="Coelho M.A."/>
        </authorList>
    </citation>
    <scope>NUCLEOTIDE SEQUENCE</scope>
    <source>
        <strain evidence="2">CBS 7841</strain>
    </source>
</reference>
<sequence length="616" mass="65902">MTGEDVSAKNNLAVRQAALQKALSTAYLNHQIAELESKVKSASINPLNLPAASPVVESGRVKPQGNVDAKASPVRQYQRDLNDDLGRPDDVDSEEEGGKDWRVVVVDISALMWAKNAVKRLVSKGWEVIVPLGALHTLDLLKKGNNPSAVAARQAARYIEHAVRFHSILSNDPVLAIQSDTNYKRGRGVRVQRQDETLPVSCMLDEMALPPMNGEEDLPKWVEGVFGCVAFFKTIMDAEEKEWDHDEFDRERGPILYVANPPVFVEVAQGGAEPTPSARDGDAKDGIDSTARAEGHVILQEAARFDITLQLLRDDDVEVEAGLGSRPPRRRRRGRGKEANGSTAGTGSGIVGGGCSGRRSKEKKEPEPEREVKILLRRPASPQNHDYSPESSHPSPLPSPSSPAISGSQIKARDQREVPRSPALMVRPQPMPPLGTRVHQDIPIGPSSGVSLPFKPPSGPGAMGSTGARPPQMGSMSMHSGPPGYGQFGPHDRFGHGYGGRGRGFGGRGGGHVHYGGGGRGGGGGGGGGGGKPRARDNEFVLLQRPHSFVRPVPPSPLHPTGDLSISPPPIHNGRGLKSTGCGHDSGLRKKQSMPRIDDPPVPDVKPKVVLLQRPK</sequence>
<dbReference type="EMBL" id="CP143784">
    <property type="protein sequence ID" value="WVN85758.1"/>
    <property type="molecule type" value="Genomic_DNA"/>
</dbReference>
<organism evidence="2 3">
    <name type="scientific">Cryptococcus depauperatus CBS 7841</name>
    <dbReference type="NCBI Taxonomy" id="1295531"/>
    <lineage>
        <taxon>Eukaryota</taxon>
        <taxon>Fungi</taxon>
        <taxon>Dikarya</taxon>
        <taxon>Basidiomycota</taxon>
        <taxon>Agaricomycotina</taxon>
        <taxon>Tremellomycetes</taxon>
        <taxon>Tremellales</taxon>
        <taxon>Cryptococcaceae</taxon>
        <taxon>Cryptococcus</taxon>
    </lineage>
</organism>
<protein>
    <submittedName>
        <fullName evidence="2">Uncharacterized protein</fullName>
    </submittedName>
</protein>
<reference evidence="2" key="3">
    <citation type="submission" date="2024-01" db="EMBL/GenBank/DDBJ databases">
        <authorList>
            <person name="Coelho M.A."/>
            <person name="David-Palma M."/>
            <person name="Shea T."/>
            <person name="Sun S."/>
            <person name="Cuomo C.A."/>
            <person name="Heitman J."/>
        </authorList>
    </citation>
    <scope>NUCLEOTIDE SEQUENCE</scope>
    <source>
        <strain evidence="2">CBS 7841</strain>
    </source>
</reference>
<evidence type="ECO:0000256" key="1">
    <source>
        <dbReference type="SAM" id="MobiDB-lite"/>
    </source>
</evidence>
<dbReference type="Gene3D" id="3.40.50.1010">
    <property type="entry name" value="5'-nuclease"/>
    <property type="match status" value="1"/>
</dbReference>
<reference evidence="2" key="1">
    <citation type="submission" date="2016-06" db="EMBL/GenBank/DDBJ databases">
        <authorList>
            <person name="Cuomo C."/>
            <person name="Litvintseva A."/>
            <person name="Heitman J."/>
            <person name="Chen Y."/>
            <person name="Sun S."/>
            <person name="Springer D."/>
            <person name="Dromer F."/>
            <person name="Young S."/>
            <person name="Zeng Q."/>
            <person name="Chapman S."/>
            <person name="Gujja S."/>
            <person name="Saif S."/>
            <person name="Birren B."/>
        </authorList>
    </citation>
    <scope>NUCLEOTIDE SEQUENCE</scope>
    <source>
        <strain evidence="2">CBS 7841</strain>
    </source>
</reference>
<feature type="region of interest" description="Disordered" evidence="1">
    <location>
        <begin position="549"/>
        <end position="607"/>
    </location>
</feature>
<dbReference type="OrthoDB" id="69928at2759"/>
<name>A0A1E3I9S7_9TREE</name>
<dbReference type="AlphaFoldDB" id="A0A1E3I9S7"/>
<feature type="region of interest" description="Disordered" evidence="1">
    <location>
        <begin position="55"/>
        <end position="96"/>
    </location>
</feature>
<evidence type="ECO:0000313" key="3">
    <source>
        <dbReference type="Proteomes" id="UP000094043"/>
    </source>
</evidence>